<evidence type="ECO:0000259" key="5">
    <source>
        <dbReference type="PROSITE" id="PS50931"/>
    </source>
</evidence>
<dbReference type="Proteomes" id="UP001555786">
    <property type="component" value="Unassembled WGS sequence"/>
</dbReference>
<protein>
    <submittedName>
        <fullName evidence="6">LysR substrate-binding domain-containing protein</fullName>
    </submittedName>
</protein>
<comment type="caution">
    <text evidence="6">The sequence shown here is derived from an EMBL/GenBank/DDBJ whole genome shotgun (WGS) entry which is preliminary data.</text>
</comment>
<dbReference type="InterPro" id="IPR005119">
    <property type="entry name" value="LysR_subst-bd"/>
</dbReference>
<evidence type="ECO:0000313" key="7">
    <source>
        <dbReference type="Proteomes" id="UP001555786"/>
    </source>
</evidence>
<keyword evidence="3" id="KW-0238">DNA-binding</keyword>
<evidence type="ECO:0000256" key="4">
    <source>
        <dbReference type="ARBA" id="ARBA00023163"/>
    </source>
</evidence>
<comment type="similarity">
    <text evidence="1">Belongs to the LysR transcriptional regulatory family.</text>
</comment>
<dbReference type="SUPFAM" id="SSF46785">
    <property type="entry name" value="Winged helix' DNA-binding domain"/>
    <property type="match status" value="1"/>
</dbReference>
<dbReference type="PRINTS" id="PR00039">
    <property type="entry name" value="HTHLYSR"/>
</dbReference>
<dbReference type="EMBL" id="JBFNQD010000002">
    <property type="protein sequence ID" value="MEW9305550.1"/>
    <property type="molecule type" value="Genomic_DNA"/>
</dbReference>
<dbReference type="InterPro" id="IPR036390">
    <property type="entry name" value="WH_DNA-bd_sf"/>
</dbReference>
<keyword evidence="4" id="KW-0804">Transcription</keyword>
<keyword evidence="2" id="KW-0805">Transcription regulation</keyword>
<evidence type="ECO:0000313" key="6">
    <source>
        <dbReference type="EMBL" id="MEW9305550.1"/>
    </source>
</evidence>
<name>A0ABV3PIU6_9HYPH</name>
<gene>
    <name evidence="6" type="ORF">ABXS05_08385</name>
</gene>
<dbReference type="Pfam" id="PF00126">
    <property type="entry name" value="HTH_1"/>
    <property type="match status" value="1"/>
</dbReference>
<reference evidence="6 7" key="1">
    <citation type="submission" date="2024-07" db="EMBL/GenBank/DDBJ databases">
        <title>Description of Labrys sedimenti sp. nov., isolated from a diclofenac-degrading enrichment culture.</title>
        <authorList>
            <person name="Tancsics A."/>
            <person name="Csepanyi A."/>
        </authorList>
    </citation>
    <scope>NUCLEOTIDE SEQUENCE [LARGE SCALE GENOMIC DNA]</scope>
    <source>
        <strain evidence="6 7">LMG 23578</strain>
    </source>
</reference>
<keyword evidence="7" id="KW-1185">Reference proteome</keyword>
<organism evidence="6 7">
    <name type="scientific">Labrys neptuniae</name>
    <dbReference type="NCBI Taxonomy" id="376174"/>
    <lineage>
        <taxon>Bacteria</taxon>
        <taxon>Pseudomonadati</taxon>
        <taxon>Pseudomonadota</taxon>
        <taxon>Alphaproteobacteria</taxon>
        <taxon>Hyphomicrobiales</taxon>
        <taxon>Xanthobacteraceae</taxon>
        <taxon>Labrys</taxon>
    </lineage>
</organism>
<sequence>MALELKWLEDFLSLAETRSFSRSAEDRNITQSAFSRRIRALEVWLGTELLDRSTFPITLTVDGRQFRETAEETVRLLTLSRSQFRSRQEGSKLPVLAVTALHALCLTFLPGWLTEIRRKVGPVTSRVLPENFHTCIQALVEGGYDFLLTFHHPNISVPLDPERFAFLTVGRDSLVAVAARPERRSWQAGDERVPLLHYSRGSFLGLLAAIAQAREGAPSTYLGHTNEGSMAEALKFMALDGHGVAWLPRSLVADEIAEGTLMVIAPEMPMDIRLYRSADRSRPFVDRVWSAARAASG</sequence>
<feature type="domain" description="HTH lysR-type" evidence="5">
    <location>
        <begin position="3"/>
        <end position="60"/>
    </location>
</feature>
<evidence type="ECO:0000256" key="1">
    <source>
        <dbReference type="ARBA" id="ARBA00009437"/>
    </source>
</evidence>
<dbReference type="InterPro" id="IPR036388">
    <property type="entry name" value="WH-like_DNA-bd_sf"/>
</dbReference>
<dbReference type="InterPro" id="IPR000847">
    <property type="entry name" value="LysR_HTH_N"/>
</dbReference>
<dbReference type="Gene3D" id="3.40.190.10">
    <property type="entry name" value="Periplasmic binding protein-like II"/>
    <property type="match status" value="2"/>
</dbReference>
<dbReference type="PROSITE" id="PS50931">
    <property type="entry name" value="HTH_LYSR"/>
    <property type="match status" value="1"/>
</dbReference>
<dbReference type="SUPFAM" id="SSF53850">
    <property type="entry name" value="Periplasmic binding protein-like II"/>
    <property type="match status" value="1"/>
</dbReference>
<evidence type="ECO:0000256" key="2">
    <source>
        <dbReference type="ARBA" id="ARBA00023015"/>
    </source>
</evidence>
<evidence type="ECO:0000256" key="3">
    <source>
        <dbReference type="ARBA" id="ARBA00023125"/>
    </source>
</evidence>
<dbReference type="Pfam" id="PF03466">
    <property type="entry name" value="LysR_substrate"/>
    <property type="match status" value="1"/>
</dbReference>
<dbReference type="PANTHER" id="PTHR30126">
    <property type="entry name" value="HTH-TYPE TRANSCRIPTIONAL REGULATOR"/>
    <property type="match status" value="1"/>
</dbReference>
<dbReference type="PANTHER" id="PTHR30126:SF2">
    <property type="entry name" value="HTH-TYPE TRANSCRIPTIONAL REGULATOR YJIE"/>
    <property type="match status" value="1"/>
</dbReference>
<proteinExistence type="inferred from homology"/>
<accession>A0ABV3PIU6</accession>
<dbReference type="Gene3D" id="1.10.10.10">
    <property type="entry name" value="Winged helix-like DNA-binding domain superfamily/Winged helix DNA-binding domain"/>
    <property type="match status" value="1"/>
</dbReference>
<dbReference type="CDD" id="cd05466">
    <property type="entry name" value="PBP2_LTTR_substrate"/>
    <property type="match status" value="1"/>
</dbReference>